<evidence type="ECO:0000256" key="4">
    <source>
        <dbReference type="ARBA" id="ARBA00022793"/>
    </source>
</evidence>
<keyword evidence="7 8" id="KW-0456">Lyase</keyword>
<dbReference type="InterPro" id="IPR011060">
    <property type="entry name" value="RibuloseP-bd_barrel"/>
</dbReference>
<dbReference type="RefSeq" id="WP_345929007.1">
    <property type="nucleotide sequence ID" value="NZ_JBDIVF010000008.1"/>
</dbReference>
<reference evidence="10 11" key="1">
    <citation type="submission" date="2024-07" db="EMBL/GenBank/DDBJ databases">
        <title>Uliginosibacterium paludis KCTC:42655.</title>
        <authorList>
            <person name="Kim M.K."/>
        </authorList>
    </citation>
    <scope>NUCLEOTIDE SEQUENCE [LARGE SCALE GENOMIC DNA]</scope>
    <source>
        <strain evidence="10 11">KCTC 42655</strain>
    </source>
</reference>
<dbReference type="InterPro" id="IPR013798">
    <property type="entry name" value="Indole-3-glycerol_P_synth_dom"/>
</dbReference>
<dbReference type="Pfam" id="PF00218">
    <property type="entry name" value="IGPS"/>
    <property type="match status" value="1"/>
</dbReference>
<comment type="catalytic activity">
    <reaction evidence="1 8">
        <text>1-(2-carboxyphenylamino)-1-deoxy-D-ribulose 5-phosphate + H(+) = (1S,2R)-1-C-(indol-3-yl)glycerol 3-phosphate + CO2 + H2O</text>
        <dbReference type="Rhea" id="RHEA:23476"/>
        <dbReference type="ChEBI" id="CHEBI:15377"/>
        <dbReference type="ChEBI" id="CHEBI:15378"/>
        <dbReference type="ChEBI" id="CHEBI:16526"/>
        <dbReference type="ChEBI" id="CHEBI:58613"/>
        <dbReference type="ChEBI" id="CHEBI:58866"/>
        <dbReference type="EC" id="4.1.1.48"/>
    </reaction>
</comment>
<dbReference type="PANTHER" id="PTHR22854">
    <property type="entry name" value="TRYPTOPHAN BIOSYNTHESIS PROTEIN"/>
    <property type="match status" value="1"/>
</dbReference>
<evidence type="ECO:0000259" key="9">
    <source>
        <dbReference type="Pfam" id="PF00218"/>
    </source>
</evidence>
<dbReference type="InterPro" id="IPR013785">
    <property type="entry name" value="Aldolase_TIM"/>
</dbReference>
<evidence type="ECO:0000256" key="2">
    <source>
        <dbReference type="ARBA" id="ARBA00004696"/>
    </source>
</evidence>
<dbReference type="Proteomes" id="UP001548590">
    <property type="component" value="Unassembled WGS sequence"/>
</dbReference>
<name>A0ABV2CRJ8_9RHOO</name>
<dbReference type="HAMAP" id="MF_00134_B">
    <property type="entry name" value="IGPS_B"/>
    <property type="match status" value="1"/>
</dbReference>
<evidence type="ECO:0000256" key="3">
    <source>
        <dbReference type="ARBA" id="ARBA00022605"/>
    </source>
</evidence>
<dbReference type="GO" id="GO:0004425">
    <property type="term" value="F:indole-3-glycerol-phosphate synthase activity"/>
    <property type="evidence" value="ECO:0007669"/>
    <property type="project" value="UniProtKB-EC"/>
</dbReference>
<evidence type="ECO:0000256" key="6">
    <source>
        <dbReference type="ARBA" id="ARBA00023141"/>
    </source>
</evidence>
<gene>
    <name evidence="8 10" type="primary">trpC</name>
    <name evidence="10" type="ORF">ABVT11_11410</name>
</gene>
<comment type="pathway">
    <text evidence="2 8">Amino-acid biosynthesis; L-tryptophan biosynthesis; L-tryptophan from chorismate: step 4/5.</text>
</comment>
<proteinExistence type="inferred from homology"/>
<feature type="domain" description="Indole-3-glycerol phosphate synthase" evidence="9">
    <location>
        <begin position="5"/>
        <end position="273"/>
    </location>
</feature>
<dbReference type="InterPro" id="IPR001468">
    <property type="entry name" value="Indole-3-GlycerolPSynthase_CS"/>
</dbReference>
<dbReference type="EMBL" id="JBEWLZ010000005">
    <property type="protein sequence ID" value="MET1490433.1"/>
    <property type="molecule type" value="Genomic_DNA"/>
</dbReference>
<evidence type="ECO:0000256" key="5">
    <source>
        <dbReference type="ARBA" id="ARBA00022822"/>
    </source>
</evidence>
<dbReference type="Gene3D" id="3.20.20.70">
    <property type="entry name" value="Aldolase class I"/>
    <property type="match status" value="1"/>
</dbReference>
<keyword evidence="3 8" id="KW-0028">Amino-acid biosynthesis</keyword>
<evidence type="ECO:0000313" key="11">
    <source>
        <dbReference type="Proteomes" id="UP001548590"/>
    </source>
</evidence>
<dbReference type="NCBIfam" id="NF001373">
    <property type="entry name" value="PRK00278.1-6"/>
    <property type="match status" value="1"/>
</dbReference>
<keyword evidence="4 8" id="KW-0210">Decarboxylase</keyword>
<keyword evidence="5 8" id="KW-0822">Tryptophan biosynthesis</keyword>
<dbReference type="PANTHER" id="PTHR22854:SF2">
    <property type="entry name" value="INDOLE-3-GLYCEROL-PHOSPHATE SYNTHASE"/>
    <property type="match status" value="1"/>
</dbReference>
<accession>A0ABV2CRJ8</accession>
<dbReference type="SUPFAM" id="SSF51366">
    <property type="entry name" value="Ribulose-phoshate binding barrel"/>
    <property type="match status" value="1"/>
</dbReference>
<keyword evidence="6 8" id="KW-0057">Aromatic amino acid biosynthesis</keyword>
<protein>
    <recommendedName>
        <fullName evidence="8">Indole-3-glycerol phosphate synthase</fullName>
        <shortName evidence="8">IGPS</shortName>
        <ecNumber evidence="8">4.1.1.48</ecNumber>
    </recommendedName>
</protein>
<evidence type="ECO:0000256" key="1">
    <source>
        <dbReference type="ARBA" id="ARBA00001633"/>
    </source>
</evidence>
<dbReference type="EC" id="4.1.1.48" evidence="8"/>
<dbReference type="CDD" id="cd00331">
    <property type="entry name" value="IGPS"/>
    <property type="match status" value="1"/>
</dbReference>
<dbReference type="NCBIfam" id="NF001377">
    <property type="entry name" value="PRK00278.2-4"/>
    <property type="match status" value="1"/>
</dbReference>
<keyword evidence="11" id="KW-1185">Reference proteome</keyword>
<comment type="caution">
    <text evidence="10">The sequence shown here is derived from an EMBL/GenBank/DDBJ whole genome shotgun (WGS) entry which is preliminary data.</text>
</comment>
<evidence type="ECO:0000313" key="10">
    <source>
        <dbReference type="EMBL" id="MET1490433.1"/>
    </source>
</evidence>
<sequence>MSDILQKILSTKHQEIEAALSVRSREDIVEEAREAPPVRDFAGAIRARIAAGQAGVIAEVKRASPSKGIIRPDFQPAAIARSYEKGGAACLSVLTDEQYFQGSADFLREAREACSLPVLRKDFIVDPYQVFEARAMGADAILLIVAAFLPPDGVVTAATGRVAVMQMLELEQLAHDLGMSVLVEVHSAEELDLALQLTTPLLGINNRNLRTFDVTLETTFSQLARIPEGRIVVTESGIFTPQDVAAMRSRGVHAFLIGEAFMRAPEPGEELARLFA</sequence>
<evidence type="ECO:0000256" key="8">
    <source>
        <dbReference type="HAMAP-Rule" id="MF_00134"/>
    </source>
</evidence>
<evidence type="ECO:0000256" key="7">
    <source>
        <dbReference type="ARBA" id="ARBA00023239"/>
    </source>
</evidence>
<dbReference type="InterPro" id="IPR045186">
    <property type="entry name" value="Indole-3-glycerol_P_synth"/>
</dbReference>
<dbReference type="PROSITE" id="PS00614">
    <property type="entry name" value="IGPS"/>
    <property type="match status" value="1"/>
</dbReference>
<comment type="similarity">
    <text evidence="8">Belongs to the TrpC family.</text>
</comment>
<organism evidence="10 11">
    <name type="scientific">Uliginosibacterium paludis</name>
    <dbReference type="NCBI Taxonomy" id="1615952"/>
    <lineage>
        <taxon>Bacteria</taxon>
        <taxon>Pseudomonadati</taxon>
        <taxon>Pseudomonadota</taxon>
        <taxon>Betaproteobacteria</taxon>
        <taxon>Rhodocyclales</taxon>
        <taxon>Zoogloeaceae</taxon>
        <taxon>Uliginosibacterium</taxon>
    </lineage>
</organism>